<reference evidence="1 2" key="1">
    <citation type="submission" date="2021-04" db="EMBL/GenBank/DDBJ databases">
        <title>Paenibacillus sp. DLE-14 whole genome sequence.</title>
        <authorList>
            <person name="Ham Y.J."/>
        </authorList>
    </citation>
    <scope>NUCLEOTIDE SEQUENCE [LARGE SCALE GENOMIC DNA]</scope>
    <source>
        <strain evidence="1 2">DLE-14</strain>
    </source>
</reference>
<name>A0ABS5C9N9_9BACL</name>
<gene>
    <name evidence="1" type="ORF">I8J30_06580</name>
</gene>
<comment type="caution">
    <text evidence="1">The sequence shown here is derived from an EMBL/GenBank/DDBJ whole genome shotgun (WGS) entry which is preliminary data.</text>
</comment>
<dbReference type="RefSeq" id="WP_210656520.1">
    <property type="nucleotide sequence ID" value="NZ_JAGKSP010000002.1"/>
</dbReference>
<accession>A0ABS5C9N9</accession>
<dbReference type="EMBL" id="JAGKSP010000002">
    <property type="protein sequence ID" value="MBP3962367.1"/>
    <property type="molecule type" value="Genomic_DNA"/>
</dbReference>
<organism evidence="1 2">
    <name type="scientific">Paenibacillus lignilyticus</name>
    <dbReference type="NCBI Taxonomy" id="1172615"/>
    <lineage>
        <taxon>Bacteria</taxon>
        <taxon>Bacillati</taxon>
        <taxon>Bacillota</taxon>
        <taxon>Bacilli</taxon>
        <taxon>Bacillales</taxon>
        <taxon>Paenibacillaceae</taxon>
        <taxon>Paenibacillus</taxon>
    </lineage>
</organism>
<keyword evidence="2" id="KW-1185">Reference proteome</keyword>
<protein>
    <submittedName>
        <fullName evidence="1">Uncharacterized protein</fullName>
    </submittedName>
</protein>
<dbReference type="Proteomes" id="UP000673394">
    <property type="component" value="Unassembled WGS sequence"/>
</dbReference>
<evidence type="ECO:0000313" key="2">
    <source>
        <dbReference type="Proteomes" id="UP000673394"/>
    </source>
</evidence>
<evidence type="ECO:0000313" key="1">
    <source>
        <dbReference type="EMBL" id="MBP3962367.1"/>
    </source>
</evidence>
<proteinExistence type="predicted"/>
<sequence>MLLSKQDFPGNVLVEFEARTVLPSTHDINLMWNTSWDEEKNMRGAAYVAGLQGWWEGKIGLEKSPDYVLNAATPLFDFEPGRSYRIQAGSIDGHCFVCVDGKLLLELTDYDPIDSQLHTKVGFEAYASFIQIRHVRIRSIEWQPLVRSYPVEF</sequence>